<evidence type="ECO:0000313" key="4">
    <source>
        <dbReference type="Proteomes" id="UP001412067"/>
    </source>
</evidence>
<dbReference type="InterPro" id="IPR004499">
    <property type="entry name" value="Pro-tRNA-ligase_IIa_arc-type"/>
</dbReference>
<dbReference type="Proteomes" id="UP001412067">
    <property type="component" value="Unassembled WGS sequence"/>
</dbReference>
<dbReference type="SUPFAM" id="SSF52954">
    <property type="entry name" value="Class II aaRS ABD-related"/>
    <property type="match status" value="1"/>
</dbReference>
<keyword evidence="4" id="KW-1185">Reference proteome</keyword>
<proteinExistence type="predicted"/>
<gene>
    <name evidence="3" type="ORF">KSP40_PGU018609</name>
</gene>
<dbReference type="InterPro" id="IPR004154">
    <property type="entry name" value="Anticodon-bd"/>
</dbReference>
<dbReference type="PANTHER" id="PTHR43382">
    <property type="entry name" value="PROLYL-TRNA SYNTHETASE"/>
    <property type="match status" value="1"/>
</dbReference>
<sequence length="184" mass="20735">MFDKNPISKPSMQSLQPAHQQFEHLRAAGFRVEHDFREIYSVAWKFYDWERKGVPLRIEIKPECMTENQFLLPPVAVSADRDSVSFFISEDLGFLLTQSQISTAVLAIDLRVHLVRHIHAGGGSKRRLQGGKGGKTNSWPDVCSVCSRSKEKLPRLPSVSSLTSLPSLRPPFPPDGSKRHCRAK</sequence>
<organism evidence="3 4">
    <name type="scientific">Platanthera guangdongensis</name>
    <dbReference type="NCBI Taxonomy" id="2320717"/>
    <lineage>
        <taxon>Eukaryota</taxon>
        <taxon>Viridiplantae</taxon>
        <taxon>Streptophyta</taxon>
        <taxon>Embryophyta</taxon>
        <taxon>Tracheophyta</taxon>
        <taxon>Spermatophyta</taxon>
        <taxon>Magnoliopsida</taxon>
        <taxon>Liliopsida</taxon>
        <taxon>Asparagales</taxon>
        <taxon>Orchidaceae</taxon>
        <taxon>Orchidoideae</taxon>
        <taxon>Orchideae</taxon>
        <taxon>Orchidinae</taxon>
        <taxon>Platanthera</taxon>
    </lineage>
</organism>
<evidence type="ECO:0000256" key="1">
    <source>
        <dbReference type="SAM" id="MobiDB-lite"/>
    </source>
</evidence>
<name>A0ABR2MBN3_9ASPA</name>
<dbReference type="Pfam" id="PF03129">
    <property type="entry name" value="HGTP_anticodon"/>
    <property type="match status" value="1"/>
</dbReference>
<dbReference type="InterPro" id="IPR036621">
    <property type="entry name" value="Anticodon-bd_dom_sf"/>
</dbReference>
<comment type="caution">
    <text evidence="3">The sequence shown here is derived from an EMBL/GenBank/DDBJ whole genome shotgun (WGS) entry which is preliminary data.</text>
</comment>
<dbReference type="EMBL" id="JBBWWR010000010">
    <property type="protein sequence ID" value="KAK8961119.1"/>
    <property type="molecule type" value="Genomic_DNA"/>
</dbReference>
<reference evidence="3 4" key="1">
    <citation type="journal article" date="2022" name="Nat. Plants">
        <title>Genomes of leafy and leafless Platanthera orchids illuminate the evolution of mycoheterotrophy.</title>
        <authorList>
            <person name="Li M.H."/>
            <person name="Liu K.W."/>
            <person name="Li Z."/>
            <person name="Lu H.C."/>
            <person name="Ye Q.L."/>
            <person name="Zhang D."/>
            <person name="Wang J.Y."/>
            <person name="Li Y.F."/>
            <person name="Zhong Z.M."/>
            <person name="Liu X."/>
            <person name="Yu X."/>
            <person name="Liu D.K."/>
            <person name="Tu X.D."/>
            <person name="Liu B."/>
            <person name="Hao Y."/>
            <person name="Liao X.Y."/>
            <person name="Jiang Y.T."/>
            <person name="Sun W.H."/>
            <person name="Chen J."/>
            <person name="Chen Y.Q."/>
            <person name="Ai Y."/>
            <person name="Zhai J.W."/>
            <person name="Wu S.S."/>
            <person name="Zhou Z."/>
            <person name="Hsiao Y.Y."/>
            <person name="Wu W.L."/>
            <person name="Chen Y.Y."/>
            <person name="Lin Y.F."/>
            <person name="Hsu J.L."/>
            <person name="Li C.Y."/>
            <person name="Wang Z.W."/>
            <person name="Zhao X."/>
            <person name="Zhong W.Y."/>
            <person name="Ma X.K."/>
            <person name="Ma L."/>
            <person name="Huang J."/>
            <person name="Chen G.Z."/>
            <person name="Huang M.Z."/>
            <person name="Huang L."/>
            <person name="Peng D.H."/>
            <person name="Luo Y.B."/>
            <person name="Zou S.Q."/>
            <person name="Chen S.P."/>
            <person name="Lan S."/>
            <person name="Tsai W.C."/>
            <person name="Van de Peer Y."/>
            <person name="Liu Z.J."/>
        </authorList>
    </citation>
    <scope>NUCLEOTIDE SEQUENCE [LARGE SCALE GENOMIC DNA]</scope>
    <source>
        <strain evidence="3">Lor288</strain>
    </source>
</reference>
<dbReference type="PANTHER" id="PTHR43382:SF2">
    <property type="entry name" value="BIFUNCTIONAL GLUTAMATE_PROLINE--TRNA LIGASE"/>
    <property type="match status" value="1"/>
</dbReference>
<evidence type="ECO:0000313" key="3">
    <source>
        <dbReference type="EMBL" id="KAK8961119.1"/>
    </source>
</evidence>
<accession>A0ABR2MBN3</accession>
<dbReference type="Gene3D" id="3.40.50.800">
    <property type="entry name" value="Anticodon-binding domain"/>
    <property type="match status" value="1"/>
</dbReference>
<feature type="region of interest" description="Disordered" evidence="1">
    <location>
        <begin position="157"/>
        <end position="184"/>
    </location>
</feature>
<evidence type="ECO:0000259" key="2">
    <source>
        <dbReference type="Pfam" id="PF03129"/>
    </source>
</evidence>
<feature type="domain" description="Anticodon-binding" evidence="2">
    <location>
        <begin position="19"/>
        <end position="68"/>
    </location>
</feature>
<feature type="compositionally biased region" description="Low complexity" evidence="1">
    <location>
        <begin position="157"/>
        <end position="167"/>
    </location>
</feature>
<protein>
    <recommendedName>
        <fullName evidence="2">Anticodon-binding domain-containing protein</fullName>
    </recommendedName>
</protein>